<dbReference type="InterPro" id="IPR017900">
    <property type="entry name" value="4Fe4S_Fe_S_CS"/>
</dbReference>
<dbReference type="PROSITE" id="PS00198">
    <property type="entry name" value="4FE4S_FER_1"/>
    <property type="match status" value="1"/>
</dbReference>
<dbReference type="SUPFAM" id="SSF52218">
    <property type="entry name" value="Flavoproteins"/>
    <property type="match status" value="1"/>
</dbReference>
<dbReference type="Gene3D" id="3.40.50.360">
    <property type="match status" value="1"/>
</dbReference>
<keyword evidence="3" id="KW-0411">Iron-sulfur</keyword>
<name>A0A9D2MKP7_9FIRM</name>
<feature type="domain" description="4Fe-4S ferredoxin-type" evidence="4">
    <location>
        <begin position="203"/>
        <end position="226"/>
    </location>
</feature>
<evidence type="ECO:0000259" key="4">
    <source>
        <dbReference type="PROSITE" id="PS51379"/>
    </source>
</evidence>
<evidence type="ECO:0000313" key="6">
    <source>
        <dbReference type="Proteomes" id="UP000823921"/>
    </source>
</evidence>
<evidence type="ECO:0000256" key="2">
    <source>
        <dbReference type="ARBA" id="ARBA00023004"/>
    </source>
</evidence>
<gene>
    <name evidence="5" type="ORF">H9712_01300</name>
</gene>
<dbReference type="InterPro" id="IPR000283">
    <property type="entry name" value="NADH_UbQ_OxRdtase_75kDa_su_CS"/>
</dbReference>
<evidence type="ECO:0000256" key="3">
    <source>
        <dbReference type="ARBA" id="ARBA00023014"/>
    </source>
</evidence>
<dbReference type="GO" id="GO:0008137">
    <property type="term" value="F:NADH dehydrogenase (ubiquinone) activity"/>
    <property type="evidence" value="ECO:0007669"/>
    <property type="project" value="InterPro"/>
</dbReference>
<dbReference type="GO" id="GO:0051536">
    <property type="term" value="F:iron-sulfur cluster binding"/>
    <property type="evidence" value="ECO:0007669"/>
    <property type="project" value="UniProtKB-KW"/>
</dbReference>
<comment type="caution">
    <text evidence="5">The sequence shown here is derived from an EMBL/GenBank/DDBJ whole genome shotgun (WGS) entry which is preliminary data.</text>
</comment>
<dbReference type="PROSITE" id="PS00643">
    <property type="entry name" value="COMPLEX1_75K_3"/>
    <property type="match status" value="1"/>
</dbReference>
<sequence>MNSLHWISAVFSPTGGTAALAKAITGGQGQVVDLSVPAPVTPVADNAVLLAAAPVFGGRIPAVALERLAALSGSGPAVAVAVYGNRAYEDALLELSDALTAGGFQVVAAAAFVAQHSIAPTIAQGRPDQADLEAAAAFGRAVLDKLALPNPAPVSVPGNKPYKDWKGVPFHPAAGESCISCGLCASRCPVGAIPAGSPKETGPERCITCMRCVSLCPRGARAIPAPALQATTAMLTEKAGVPRQPDYFL</sequence>
<dbReference type="GO" id="GO:0046872">
    <property type="term" value="F:metal ion binding"/>
    <property type="evidence" value="ECO:0007669"/>
    <property type="project" value="UniProtKB-KW"/>
</dbReference>
<dbReference type="GO" id="GO:0016020">
    <property type="term" value="C:membrane"/>
    <property type="evidence" value="ECO:0007669"/>
    <property type="project" value="InterPro"/>
</dbReference>
<dbReference type="Proteomes" id="UP000823921">
    <property type="component" value="Unassembled WGS sequence"/>
</dbReference>
<reference evidence="5" key="1">
    <citation type="journal article" date="2021" name="PeerJ">
        <title>Extensive microbial diversity within the chicken gut microbiome revealed by metagenomics and culture.</title>
        <authorList>
            <person name="Gilroy R."/>
            <person name="Ravi A."/>
            <person name="Getino M."/>
            <person name="Pursley I."/>
            <person name="Horton D.L."/>
            <person name="Alikhan N.F."/>
            <person name="Baker D."/>
            <person name="Gharbi K."/>
            <person name="Hall N."/>
            <person name="Watson M."/>
            <person name="Adriaenssens E.M."/>
            <person name="Foster-Nyarko E."/>
            <person name="Jarju S."/>
            <person name="Secka A."/>
            <person name="Antonio M."/>
            <person name="Oren A."/>
            <person name="Chaudhuri R.R."/>
            <person name="La Ragione R."/>
            <person name="Hildebrand F."/>
            <person name="Pallen M.J."/>
        </authorList>
    </citation>
    <scope>NUCLEOTIDE SEQUENCE</scope>
    <source>
        <strain evidence="5">CHK192-8294</strain>
    </source>
</reference>
<dbReference type="AlphaFoldDB" id="A0A9D2MKP7"/>
<keyword evidence="1" id="KW-0479">Metal-binding</keyword>
<evidence type="ECO:0000256" key="1">
    <source>
        <dbReference type="ARBA" id="ARBA00022723"/>
    </source>
</evidence>
<dbReference type="InterPro" id="IPR029039">
    <property type="entry name" value="Flavoprotein-like_sf"/>
</dbReference>
<dbReference type="SUPFAM" id="SSF54862">
    <property type="entry name" value="4Fe-4S ferredoxins"/>
    <property type="match status" value="1"/>
</dbReference>
<dbReference type="PROSITE" id="PS51379">
    <property type="entry name" value="4FE4S_FER_2"/>
    <property type="match status" value="2"/>
</dbReference>
<accession>A0A9D2MKP7</accession>
<dbReference type="GO" id="GO:0042773">
    <property type="term" value="P:ATP synthesis coupled electron transport"/>
    <property type="evidence" value="ECO:0007669"/>
    <property type="project" value="InterPro"/>
</dbReference>
<keyword evidence="2" id="KW-0408">Iron</keyword>
<reference evidence="5" key="2">
    <citation type="submission" date="2021-04" db="EMBL/GenBank/DDBJ databases">
        <authorList>
            <person name="Gilroy R."/>
        </authorList>
    </citation>
    <scope>NUCLEOTIDE SEQUENCE</scope>
    <source>
        <strain evidence="5">CHK192-8294</strain>
    </source>
</reference>
<organism evidence="5 6">
    <name type="scientific">Candidatus Flavonifractor intestinigallinarum</name>
    <dbReference type="NCBI Taxonomy" id="2838586"/>
    <lineage>
        <taxon>Bacteria</taxon>
        <taxon>Bacillati</taxon>
        <taxon>Bacillota</taxon>
        <taxon>Clostridia</taxon>
        <taxon>Eubacteriales</taxon>
        <taxon>Oscillospiraceae</taxon>
        <taxon>Flavonifractor</taxon>
    </lineage>
</organism>
<protein>
    <submittedName>
        <fullName evidence="5">4Fe-4S binding protein</fullName>
    </submittedName>
</protein>
<proteinExistence type="predicted"/>
<dbReference type="Pfam" id="PF13237">
    <property type="entry name" value="Fer4_10"/>
    <property type="match status" value="1"/>
</dbReference>
<dbReference type="Gene3D" id="3.30.70.20">
    <property type="match status" value="1"/>
</dbReference>
<feature type="domain" description="4Fe-4S ferredoxin-type" evidence="4">
    <location>
        <begin position="167"/>
        <end position="198"/>
    </location>
</feature>
<dbReference type="EMBL" id="DWXO01000017">
    <property type="protein sequence ID" value="HJB79599.1"/>
    <property type="molecule type" value="Genomic_DNA"/>
</dbReference>
<evidence type="ECO:0000313" key="5">
    <source>
        <dbReference type="EMBL" id="HJB79599.1"/>
    </source>
</evidence>
<dbReference type="InterPro" id="IPR017896">
    <property type="entry name" value="4Fe4S_Fe-S-bd"/>
</dbReference>